<name>A0ACC2KNZ9_PERAE</name>
<comment type="caution">
    <text evidence="1">The sequence shown here is derived from an EMBL/GenBank/DDBJ whole genome shotgun (WGS) entry which is preliminary data.</text>
</comment>
<evidence type="ECO:0000313" key="2">
    <source>
        <dbReference type="Proteomes" id="UP001234297"/>
    </source>
</evidence>
<reference evidence="1 2" key="1">
    <citation type="journal article" date="2022" name="Hortic Res">
        <title>A haplotype resolved chromosomal level avocado genome allows analysis of novel avocado genes.</title>
        <authorList>
            <person name="Nath O."/>
            <person name="Fletcher S.J."/>
            <person name="Hayward A."/>
            <person name="Shaw L.M."/>
            <person name="Masouleh A.K."/>
            <person name="Furtado A."/>
            <person name="Henry R.J."/>
            <person name="Mitter N."/>
        </authorList>
    </citation>
    <scope>NUCLEOTIDE SEQUENCE [LARGE SCALE GENOMIC DNA]</scope>
    <source>
        <strain evidence="2">cv. Hass</strain>
    </source>
</reference>
<dbReference type="Proteomes" id="UP001234297">
    <property type="component" value="Chromosome 10"/>
</dbReference>
<keyword evidence="2" id="KW-1185">Reference proteome</keyword>
<evidence type="ECO:0000313" key="1">
    <source>
        <dbReference type="EMBL" id="KAJ8622875.1"/>
    </source>
</evidence>
<dbReference type="EMBL" id="CM056818">
    <property type="protein sequence ID" value="KAJ8622875.1"/>
    <property type="molecule type" value="Genomic_DNA"/>
</dbReference>
<protein>
    <submittedName>
        <fullName evidence="1">Uncharacterized protein</fullName>
    </submittedName>
</protein>
<proteinExistence type="predicted"/>
<organism evidence="1 2">
    <name type="scientific">Persea americana</name>
    <name type="common">Avocado</name>
    <dbReference type="NCBI Taxonomy" id="3435"/>
    <lineage>
        <taxon>Eukaryota</taxon>
        <taxon>Viridiplantae</taxon>
        <taxon>Streptophyta</taxon>
        <taxon>Embryophyta</taxon>
        <taxon>Tracheophyta</taxon>
        <taxon>Spermatophyta</taxon>
        <taxon>Magnoliopsida</taxon>
        <taxon>Magnoliidae</taxon>
        <taxon>Laurales</taxon>
        <taxon>Lauraceae</taxon>
        <taxon>Persea</taxon>
    </lineage>
</organism>
<gene>
    <name evidence="1" type="ORF">MRB53_031404</name>
</gene>
<accession>A0ACC2KNZ9</accession>
<sequence length="100" mass="11039">MTAKQCGVSLNLVTEGPQAQSLSPSVTWDSYDVKRNPDFKVGKRRNDDFPAAAARDAGLLRRTPVVVEAKDCLGFKEGLMLEFEKRDLSSFRDCFAAPSL</sequence>